<comment type="similarity">
    <text evidence="2">Belongs to the pectinesterase family.</text>
</comment>
<proteinExistence type="inferred from homology"/>
<name>A0A139AQS5_GONPJ</name>
<dbReference type="PANTHER" id="PTHR31321">
    <property type="entry name" value="ACYL-COA THIOESTER HYDROLASE YBHC-RELATED"/>
    <property type="match status" value="1"/>
</dbReference>
<evidence type="ECO:0000256" key="5">
    <source>
        <dbReference type="ARBA" id="ARBA00023085"/>
    </source>
</evidence>
<evidence type="ECO:0000313" key="8">
    <source>
        <dbReference type="EMBL" id="KXS19004.1"/>
    </source>
</evidence>
<dbReference type="EC" id="3.1.1.11" evidence="3"/>
<gene>
    <name evidence="8" type="ORF">M427DRAFT_181134</name>
</gene>
<dbReference type="SUPFAM" id="SSF51126">
    <property type="entry name" value="Pectin lyase-like"/>
    <property type="match status" value="1"/>
</dbReference>
<evidence type="ECO:0000256" key="3">
    <source>
        <dbReference type="ARBA" id="ARBA00013229"/>
    </source>
</evidence>
<evidence type="ECO:0000256" key="1">
    <source>
        <dbReference type="ARBA" id="ARBA00005184"/>
    </source>
</evidence>
<dbReference type="STRING" id="1344416.A0A139AQS5"/>
<evidence type="ECO:0000259" key="7">
    <source>
        <dbReference type="Pfam" id="PF01095"/>
    </source>
</evidence>
<protein>
    <recommendedName>
        <fullName evidence="3">pectinesterase</fullName>
        <ecNumber evidence="3">3.1.1.11</ecNumber>
    </recommendedName>
    <alternativeName>
        <fullName evidence="6">Pectin methylesterase A</fullName>
    </alternativeName>
</protein>
<dbReference type="GO" id="GO:0042545">
    <property type="term" value="P:cell wall modification"/>
    <property type="evidence" value="ECO:0007669"/>
    <property type="project" value="InterPro"/>
</dbReference>
<dbReference type="Pfam" id="PF01095">
    <property type="entry name" value="Pectinesterase"/>
    <property type="match status" value="1"/>
</dbReference>
<dbReference type="OrthoDB" id="2125180at2759"/>
<evidence type="ECO:0000256" key="6">
    <source>
        <dbReference type="ARBA" id="ARBA00042203"/>
    </source>
</evidence>
<evidence type="ECO:0000313" key="9">
    <source>
        <dbReference type="Proteomes" id="UP000070544"/>
    </source>
</evidence>
<dbReference type="InterPro" id="IPR011050">
    <property type="entry name" value="Pectin_lyase_fold/virulence"/>
</dbReference>
<dbReference type="UniPathway" id="UPA00545">
    <property type="reaction ID" value="UER00823"/>
</dbReference>
<dbReference type="GO" id="GO:0030599">
    <property type="term" value="F:pectinesterase activity"/>
    <property type="evidence" value="ECO:0007669"/>
    <property type="project" value="UniProtKB-EC"/>
</dbReference>
<dbReference type="EMBL" id="KQ965740">
    <property type="protein sequence ID" value="KXS19004.1"/>
    <property type="molecule type" value="Genomic_DNA"/>
</dbReference>
<dbReference type="AlphaFoldDB" id="A0A139AQS5"/>
<dbReference type="Gene3D" id="2.160.20.10">
    <property type="entry name" value="Single-stranded right-handed beta-helix, Pectin lyase-like"/>
    <property type="match status" value="1"/>
</dbReference>
<organism evidence="8 9">
    <name type="scientific">Gonapodya prolifera (strain JEL478)</name>
    <name type="common">Monoblepharis prolifera</name>
    <dbReference type="NCBI Taxonomy" id="1344416"/>
    <lineage>
        <taxon>Eukaryota</taxon>
        <taxon>Fungi</taxon>
        <taxon>Fungi incertae sedis</taxon>
        <taxon>Chytridiomycota</taxon>
        <taxon>Chytridiomycota incertae sedis</taxon>
        <taxon>Monoblepharidomycetes</taxon>
        <taxon>Monoblepharidales</taxon>
        <taxon>Gonapodyaceae</taxon>
        <taxon>Gonapodya</taxon>
    </lineage>
</organism>
<evidence type="ECO:0000256" key="4">
    <source>
        <dbReference type="ARBA" id="ARBA00022801"/>
    </source>
</evidence>
<dbReference type="InterPro" id="IPR012334">
    <property type="entry name" value="Pectin_lyas_fold"/>
</dbReference>
<dbReference type="InterPro" id="IPR000070">
    <property type="entry name" value="Pectinesterase_cat"/>
</dbReference>
<dbReference type="Proteomes" id="UP000070544">
    <property type="component" value="Unassembled WGS sequence"/>
</dbReference>
<evidence type="ECO:0000256" key="2">
    <source>
        <dbReference type="ARBA" id="ARBA00008891"/>
    </source>
</evidence>
<reference evidence="8 9" key="1">
    <citation type="journal article" date="2015" name="Genome Biol. Evol.">
        <title>Phylogenomic analyses indicate that early fungi evolved digesting cell walls of algal ancestors of land plants.</title>
        <authorList>
            <person name="Chang Y."/>
            <person name="Wang S."/>
            <person name="Sekimoto S."/>
            <person name="Aerts A.L."/>
            <person name="Choi C."/>
            <person name="Clum A."/>
            <person name="LaButti K.M."/>
            <person name="Lindquist E.A."/>
            <person name="Yee Ngan C."/>
            <person name="Ohm R.A."/>
            <person name="Salamov A.A."/>
            <person name="Grigoriev I.V."/>
            <person name="Spatafora J.W."/>
            <person name="Berbee M.L."/>
        </authorList>
    </citation>
    <scope>NUCLEOTIDE SEQUENCE [LARGE SCALE GENOMIC DNA]</scope>
    <source>
        <strain evidence="8 9">JEL478</strain>
    </source>
</reference>
<feature type="domain" description="Pectinesterase catalytic" evidence="7">
    <location>
        <begin position="3"/>
        <end position="106"/>
    </location>
</feature>
<accession>A0A139AQS5</accession>
<keyword evidence="5" id="KW-0063">Aspartyl esterase</keyword>
<sequence>MRGDNMYVENAFFVSWQDTLLSYYGTNQVFSNCYVFGDVDFIWGYGRAIFQNSEFHVGNRPKRMNGTDNAWQGFVVANGATPTNVNRINSWFWLYNSTITADDNTVVCKFHE</sequence>
<dbReference type="GO" id="GO:0045490">
    <property type="term" value="P:pectin catabolic process"/>
    <property type="evidence" value="ECO:0007669"/>
    <property type="project" value="UniProtKB-UniPathway"/>
</dbReference>
<keyword evidence="9" id="KW-1185">Reference proteome</keyword>
<comment type="pathway">
    <text evidence="1">Glycan metabolism; pectin degradation; 2-dehydro-3-deoxy-D-gluconate from pectin: step 1/5.</text>
</comment>
<keyword evidence="4" id="KW-0378">Hydrolase</keyword>
<dbReference type="PANTHER" id="PTHR31321:SF57">
    <property type="entry name" value="PECTINESTERASE 53-RELATED"/>
    <property type="match status" value="1"/>
</dbReference>